<dbReference type="InterPro" id="IPR016174">
    <property type="entry name" value="Di-haem_cyt_TM"/>
</dbReference>
<keyword evidence="5 7" id="KW-0472">Membrane</keyword>
<dbReference type="InterPro" id="IPR051542">
    <property type="entry name" value="Hydrogenase_cytochrome"/>
</dbReference>
<feature type="region of interest" description="Disordered" evidence="6">
    <location>
        <begin position="147"/>
        <end position="215"/>
    </location>
</feature>
<dbReference type="Pfam" id="PF01292">
    <property type="entry name" value="Ni_hydr_CYTB"/>
    <property type="match status" value="1"/>
</dbReference>
<feature type="compositionally biased region" description="Low complexity" evidence="6">
    <location>
        <begin position="166"/>
        <end position="199"/>
    </location>
</feature>
<comment type="caution">
    <text evidence="9">The sequence shown here is derived from an EMBL/GenBank/DDBJ whole genome shotgun (WGS) entry which is preliminary data.</text>
</comment>
<evidence type="ECO:0000256" key="4">
    <source>
        <dbReference type="ARBA" id="ARBA00022989"/>
    </source>
</evidence>
<reference evidence="9 10" key="1">
    <citation type="submission" date="2014-09" db="EMBL/GenBank/DDBJ databases">
        <title>Genome sequence of Sinomonas sp. MUSC 117.</title>
        <authorList>
            <person name="Lee L.-H."/>
        </authorList>
    </citation>
    <scope>NUCLEOTIDE SEQUENCE [LARGE SCALE GENOMIC DNA]</scope>
    <source>
        <strain evidence="9 10">MUSC 117</strain>
    </source>
</reference>
<feature type="transmembrane region" description="Helical" evidence="7">
    <location>
        <begin position="223"/>
        <end position="249"/>
    </location>
</feature>
<feature type="transmembrane region" description="Helical" evidence="7">
    <location>
        <begin position="475"/>
        <end position="495"/>
    </location>
</feature>
<keyword evidence="3 7" id="KW-0812">Transmembrane</keyword>
<dbReference type="SUPFAM" id="SSF81342">
    <property type="entry name" value="Transmembrane di-heme cytochromes"/>
    <property type="match status" value="1"/>
</dbReference>
<name>A0A0B2ADQ2_9MICC</name>
<dbReference type="GO" id="GO:0009055">
    <property type="term" value="F:electron transfer activity"/>
    <property type="evidence" value="ECO:0007669"/>
    <property type="project" value="InterPro"/>
</dbReference>
<evidence type="ECO:0000256" key="6">
    <source>
        <dbReference type="SAM" id="MobiDB-lite"/>
    </source>
</evidence>
<evidence type="ECO:0000256" key="1">
    <source>
        <dbReference type="ARBA" id="ARBA00004651"/>
    </source>
</evidence>
<evidence type="ECO:0000256" key="3">
    <source>
        <dbReference type="ARBA" id="ARBA00022692"/>
    </source>
</evidence>
<feature type="transmembrane region" description="Helical" evidence="7">
    <location>
        <begin position="332"/>
        <end position="352"/>
    </location>
</feature>
<keyword evidence="10" id="KW-1185">Reference proteome</keyword>
<dbReference type="GO" id="GO:0022904">
    <property type="term" value="P:respiratory electron transport chain"/>
    <property type="evidence" value="ECO:0007669"/>
    <property type="project" value="InterPro"/>
</dbReference>
<feature type="compositionally biased region" description="Low complexity" evidence="6">
    <location>
        <begin position="47"/>
        <end position="64"/>
    </location>
</feature>
<feature type="region of interest" description="Disordered" evidence="6">
    <location>
        <begin position="1"/>
        <end position="71"/>
    </location>
</feature>
<dbReference type="GO" id="GO:0005886">
    <property type="term" value="C:plasma membrane"/>
    <property type="evidence" value="ECO:0007669"/>
    <property type="project" value="UniProtKB-SubCell"/>
</dbReference>
<sequence>MTERTLRRGLPRAVGGDPWPPAGLVTAVEPEASAGPGPSEGQEGPITTATTAGTAVTTTPSKTTLLRRGLPRVPGGDPWPSAGGDAAAPAVGVPVPASDSVASFEAATASSAIGGVAVSGSRTASESPATAGNGVNVVLRRGLPRIAGGEAWPPQGTTATLGPSVEAAGAPETTPAAAQSQTLPTQTPETQTLSSAAPVPAAPPSKALRERRRAPRERQRWPVAVRVALAAVALGLVAGAVVALVRALLGTEPLKEFLVTYPGEYRLPDGAPIGIPAWVGWQHFFNVFLMVLIIRSGLGVRSEKRPTVFWTSKRTGGTKISLTLWFHQSLDILWLANGALFVVVLFATGQWMRIVPTSWTVFPNALSALLQYLSFNWPTENGWVNYNSLQQLAYFTTVFVAAPLAAATGLRMSGLWPKRAQRLSKAYPVEWARALHFPVMLYFVGFIVVHVFLVLSTGLVHNLNHMYASQDGSSWAGFWIFVGSVVVIAGAWMAARPLLLVPVAKLFGKVSGR</sequence>
<dbReference type="InterPro" id="IPR011577">
    <property type="entry name" value="Cyt_b561_bac/Ni-Hgenase"/>
</dbReference>
<dbReference type="GO" id="GO:0020037">
    <property type="term" value="F:heme binding"/>
    <property type="evidence" value="ECO:0007669"/>
    <property type="project" value="TreeGrafter"/>
</dbReference>
<dbReference type="AlphaFoldDB" id="A0A0B2ADQ2"/>
<evidence type="ECO:0000259" key="8">
    <source>
        <dbReference type="Pfam" id="PF01292"/>
    </source>
</evidence>
<dbReference type="PANTHER" id="PTHR30485:SF0">
    <property type="entry name" value="NI_FE-HYDROGENASE 1 B-TYPE CYTOCHROME SUBUNIT-RELATED"/>
    <property type="match status" value="1"/>
</dbReference>
<evidence type="ECO:0000256" key="5">
    <source>
        <dbReference type="ARBA" id="ARBA00023136"/>
    </source>
</evidence>
<evidence type="ECO:0000256" key="2">
    <source>
        <dbReference type="ARBA" id="ARBA00022475"/>
    </source>
</evidence>
<evidence type="ECO:0000256" key="7">
    <source>
        <dbReference type="SAM" id="Phobius"/>
    </source>
</evidence>
<keyword evidence="4 7" id="KW-1133">Transmembrane helix</keyword>
<dbReference type="OrthoDB" id="9795587at2"/>
<proteinExistence type="predicted"/>
<comment type="subcellular location">
    <subcellularLocation>
        <location evidence="1">Cell membrane</location>
        <topology evidence="1">Multi-pass membrane protein</topology>
    </subcellularLocation>
</comment>
<gene>
    <name evidence="9" type="ORF">LK10_15885</name>
</gene>
<evidence type="ECO:0000313" key="10">
    <source>
        <dbReference type="Proteomes" id="UP000030982"/>
    </source>
</evidence>
<dbReference type="EMBL" id="JTDL01000141">
    <property type="protein sequence ID" value="KHL01370.1"/>
    <property type="molecule type" value="Genomic_DNA"/>
</dbReference>
<organism evidence="9 10">
    <name type="scientific">Sinomonas humi</name>
    <dbReference type="NCBI Taxonomy" id="1338436"/>
    <lineage>
        <taxon>Bacteria</taxon>
        <taxon>Bacillati</taxon>
        <taxon>Actinomycetota</taxon>
        <taxon>Actinomycetes</taxon>
        <taxon>Micrococcales</taxon>
        <taxon>Micrococcaceae</taxon>
        <taxon>Sinomonas</taxon>
    </lineage>
</organism>
<protein>
    <recommendedName>
        <fullName evidence="8">Cytochrome b561 bacterial/Ni-hydrogenase domain-containing protein</fullName>
    </recommendedName>
</protein>
<feature type="transmembrane region" description="Helical" evidence="7">
    <location>
        <begin position="275"/>
        <end position="294"/>
    </location>
</feature>
<feature type="transmembrane region" description="Helical" evidence="7">
    <location>
        <begin position="434"/>
        <end position="455"/>
    </location>
</feature>
<dbReference type="STRING" id="1338436.LK10_15885"/>
<dbReference type="Proteomes" id="UP000030982">
    <property type="component" value="Unassembled WGS sequence"/>
</dbReference>
<accession>A0A0B2ADQ2</accession>
<dbReference type="Gene3D" id="1.20.950.20">
    <property type="entry name" value="Transmembrane di-heme cytochromes, Chain C"/>
    <property type="match status" value="1"/>
</dbReference>
<dbReference type="PANTHER" id="PTHR30485">
    <property type="entry name" value="NI/FE-HYDROGENASE 1 B-TYPE CYTOCHROME SUBUNIT"/>
    <property type="match status" value="1"/>
</dbReference>
<keyword evidence="2" id="KW-1003">Cell membrane</keyword>
<feature type="transmembrane region" description="Helical" evidence="7">
    <location>
        <begin position="392"/>
        <end position="413"/>
    </location>
</feature>
<feature type="domain" description="Cytochrome b561 bacterial/Ni-hydrogenase" evidence="8">
    <location>
        <begin position="279"/>
        <end position="466"/>
    </location>
</feature>
<evidence type="ECO:0000313" key="9">
    <source>
        <dbReference type="EMBL" id="KHL01370.1"/>
    </source>
</evidence>